<keyword evidence="6" id="KW-1185">Reference proteome</keyword>
<proteinExistence type="inferred from homology"/>
<accession>A0A3S0H2V6</accession>
<dbReference type="Gene3D" id="3.90.220.20">
    <property type="entry name" value="DNA methylase specificity domains"/>
    <property type="match status" value="2"/>
</dbReference>
<reference evidence="5 6" key="1">
    <citation type="submission" date="2018-12" db="EMBL/GenBank/DDBJ databases">
        <title>Hymenobacter gummosus sp. nov., isolated from a spring.</title>
        <authorList>
            <person name="Nie L."/>
        </authorList>
    </citation>
    <scope>NUCLEOTIDE SEQUENCE [LARGE SCALE GENOMIC DNA]</scope>
    <source>
        <strain evidence="5 6">KCTC 52166</strain>
    </source>
</reference>
<dbReference type="InterPro" id="IPR000055">
    <property type="entry name" value="Restrct_endonuc_typeI_TRD"/>
</dbReference>
<dbReference type="InterPro" id="IPR044946">
    <property type="entry name" value="Restrct_endonuc_typeI_TRD_sf"/>
</dbReference>
<evidence type="ECO:0000313" key="6">
    <source>
        <dbReference type="Proteomes" id="UP000282184"/>
    </source>
</evidence>
<keyword evidence="5" id="KW-0378">Hydrolase</keyword>
<dbReference type="InterPro" id="IPR052021">
    <property type="entry name" value="Type-I_RS_S_subunit"/>
</dbReference>
<evidence type="ECO:0000256" key="3">
    <source>
        <dbReference type="ARBA" id="ARBA00023125"/>
    </source>
</evidence>
<dbReference type="Pfam" id="PF01420">
    <property type="entry name" value="Methylase_S"/>
    <property type="match status" value="2"/>
</dbReference>
<dbReference type="RefSeq" id="WP_126695000.1">
    <property type="nucleotide sequence ID" value="NZ_RXOF01000013.1"/>
</dbReference>
<dbReference type="SUPFAM" id="SSF116734">
    <property type="entry name" value="DNA methylase specificity domain"/>
    <property type="match status" value="2"/>
</dbReference>
<evidence type="ECO:0000256" key="2">
    <source>
        <dbReference type="ARBA" id="ARBA00022747"/>
    </source>
</evidence>
<feature type="domain" description="Type I restriction modification DNA specificity" evidence="4">
    <location>
        <begin position="239"/>
        <end position="400"/>
    </location>
</feature>
<keyword evidence="2" id="KW-0680">Restriction system</keyword>
<dbReference type="OrthoDB" id="825893at2"/>
<comment type="similarity">
    <text evidence="1">Belongs to the type-I restriction system S methylase family.</text>
</comment>
<comment type="caution">
    <text evidence="5">The sequence shown here is derived from an EMBL/GenBank/DDBJ whole genome shotgun (WGS) entry which is preliminary data.</text>
</comment>
<keyword evidence="5" id="KW-0255">Endonuclease</keyword>
<name>A0A3S0H2V6_9BACT</name>
<dbReference type="GO" id="GO:0003677">
    <property type="term" value="F:DNA binding"/>
    <property type="evidence" value="ECO:0007669"/>
    <property type="project" value="UniProtKB-KW"/>
</dbReference>
<dbReference type="PANTHER" id="PTHR30408">
    <property type="entry name" value="TYPE-1 RESTRICTION ENZYME ECOKI SPECIFICITY PROTEIN"/>
    <property type="match status" value="1"/>
</dbReference>
<dbReference type="CDD" id="cd17496">
    <property type="entry name" value="RMtype1_S_BliBORF2384P-TRD1-CR1_like"/>
    <property type="match status" value="1"/>
</dbReference>
<evidence type="ECO:0000259" key="4">
    <source>
        <dbReference type="Pfam" id="PF01420"/>
    </source>
</evidence>
<dbReference type="GO" id="GO:0004519">
    <property type="term" value="F:endonuclease activity"/>
    <property type="evidence" value="ECO:0007669"/>
    <property type="project" value="UniProtKB-KW"/>
</dbReference>
<organism evidence="5 6">
    <name type="scientific">Hymenobacter gummosus</name>
    <dbReference type="NCBI Taxonomy" id="1776032"/>
    <lineage>
        <taxon>Bacteria</taxon>
        <taxon>Pseudomonadati</taxon>
        <taxon>Bacteroidota</taxon>
        <taxon>Cytophagia</taxon>
        <taxon>Cytophagales</taxon>
        <taxon>Hymenobacteraceae</taxon>
        <taxon>Hymenobacter</taxon>
    </lineage>
</organism>
<evidence type="ECO:0000256" key="1">
    <source>
        <dbReference type="ARBA" id="ARBA00010923"/>
    </source>
</evidence>
<dbReference type="EMBL" id="RXOF01000013">
    <property type="protein sequence ID" value="RTQ47201.1"/>
    <property type="molecule type" value="Genomic_DNA"/>
</dbReference>
<dbReference type="GO" id="GO:0009307">
    <property type="term" value="P:DNA restriction-modification system"/>
    <property type="evidence" value="ECO:0007669"/>
    <property type="project" value="UniProtKB-KW"/>
</dbReference>
<gene>
    <name evidence="5" type="ORF">EJV47_20110</name>
</gene>
<dbReference type="PANTHER" id="PTHR30408:SF13">
    <property type="entry name" value="TYPE I RESTRICTION ENZYME HINDI SPECIFICITY SUBUNIT"/>
    <property type="match status" value="1"/>
</dbReference>
<evidence type="ECO:0000313" key="5">
    <source>
        <dbReference type="EMBL" id="RTQ47201.1"/>
    </source>
</evidence>
<sequence length="435" mass="47782">MGKWTVQKLSDIATLVMGQSPTGETCNTVGVGYPLLNGPTEFGSYSPTPTQYTTSPSKFAQPGDLLFCVRGSTTGKMNWADREYAIGRGLAAIRHKGGLVYQPLLRKIIENNLKTILAQATGSTFPNVSRQQLLDLEVAMPPAHEQLTIANAIANLDAKVELNHKQNQTLEQLAQTLFRQWFVAFDFPVEAADATSPKLDNNPTLRLPPPPVKNVTFTSSAGYRSSGGEMVESELGLIPKGWRVGSIYSVAKVIYGASFASKLFNEKAEGLPLIRIRDLKTFSPSFYTTETHSKSTLITAGNLLVGMDAEFTPTVWMGDDGLMNQRVCMFRPASSEVHELFILHSIKPLLEFFERAKVGTTVIHLGKSDIDTFKLIVPPTNALQSFQRIAAPIFQKLLNNAVQSRTLATLRDTLLPQLLSGRLTVRQAEELVAQE</sequence>
<keyword evidence="5" id="KW-0540">Nuclease</keyword>
<feature type="domain" description="Type I restriction modification DNA specificity" evidence="4">
    <location>
        <begin position="2"/>
        <end position="172"/>
    </location>
</feature>
<dbReference type="Proteomes" id="UP000282184">
    <property type="component" value="Unassembled WGS sequence"/>
</dbReference>
<dbReference type="AlphaFoldDB" id="A0A3S0H2V6"/>
<dbReference type="CDD" id="cd17257">
    <property type="entry name" value="RMtype1_S_EcoBI-TRD1-CR1_like"/>
    <property type="match status" value="1"/>
</dbReference>
<keyword evidence="3" id="KW-0238">DNA-binding</keyword>
<protein>
    <submittedName>
        <fullName evidence="5">Restriction endonuclease subunit S</fullName>
    </submittedName>
</protein>